<feature type="compositionally biased region" description="Basic and acidic residues" evidence="1">
    <location>
        <begin position="59"/>
        <end position="74"/>
    </location>
</feature>
<feature type="region of interest" description="Disordered" evidence="1">
    <location>
        <begin position="98"/>
        <end position="117"/>
    </location>
</feature>
<evidence type="ECO:0000313" key="4">
    <source>
        <dbReference type="Proteomes" id="UP000078368"/>
    </source>
</evidence>
<name>A0A179B513_9ACTO</name>
<keyword evidence="2" id="KW-0732">Signal</keyword>
<feature type="compositionally biased region" description="Pro residues" evidence="1">
    <location>
        <begin position="104"/>
        <end position="117"/>
    </location>
</feature>
<comment type="caution">
    <text evidence="3">The sequence shown here is derived from an EMBL/GenBank/DDBJ whole genome shotgun (WGS) entry which is preliminary data.</text>
</comment>
<dbReference type="EMBL" id="LVZK01000001">
    <property type="protein sequence ID" value="OAP86788.1"/>
    <property type="molecule type" value="Genomic_DNA"/>
</dbReference>
<reference evidence="3 4" key="1">
    <citation type="submission" date="2016-04" db="EMBL/GenBank/DDBJ databases">
        <title>Peptidophaga gingivicola gen. nov., sp. nov., isolated from human subgingival plaque.</title>
        <authorList>
            <person name="Beall C.J."/>
            <person name="Mokrzan E.M."/>
            <person name="Griffen A.L."/>
            <person name="Leys E.J."/>
        </authorList>
    </citation>
    <scope>NUCLEOTIDE SEQUENCE [LARGE SCALE GENOMIC DNA]</scope>
    <source>
        <strain evidence="3 4">BA112</strain>
    </source>
</reference>
<gene>
    <name evidence="3" type="ORF">A4H34_06680</name>
</gene>
<sequence length="117" mass="12650">MKKRTIAVSLLLIGAAYAAISRVERRIDDRFGETGFPRTDDLDCSGEPRGFEEADGEDSVGRGDGTRIDSDGDIARNGAVTHTAPDFDPAYWTDERVANALPAKMPPTPPRKMPSGD</sequence>
<keyword evidence="4" id="KW-1185">Reference proteome</keyword>
<proteinExistence type="predicted"/>
<evidence type="ECO:0000256" key="2">
    <source>
        <dbReference type="SAM" id="SignalP"/>
    </source>
</evidence>
<organism evidence="3 4">
    <name type="scientific">Peptidiphaga gingivicola</name>
    <dbReference type="NCBI Taxonomy" id="2741497"/>
    <lineage>
        <taxon>Bacteria</taxon>
        <taxon>Bacillati</taxon>
        <taxon>Actinomycetota</taxon>
        <taxon>Actinomycetes</taxon>
        <taxon>Actinomycetales</taxon>
        <taxon>Actinomycetaceae</taxon>
        <taxon>Peptidiphaga</taxon>
    </lineage>
</organism>
<evidence type="ECO:0000313" key="3">
    <source>
        <dbReference type="EMBL" id="OAP86788.1"/>
    </source>
</evidence>
<feature type="signal peptide" evidence="2">
    <location>
        <begin position="1"/>
        <end position="18"/>
    </location>
</feature>
<feature type="region of interest" description="Disordered" evidence="1">
    <location>
        <begin position="31"/>
        <end position="91"/>
    </location>
</feature>
<feature type="chain" id="PRO_5039126365" evidence="2">
    <location>
        <begin position="19"/>
        <end position="117"/>
    </location>
</feature>
<dbReference type="Proteomes" id="UP000078368">
    <property type="component" value="Unassembled WGS sequence"/>
</dbReference>
<evidence type="ECO:0000256" key="1">
    <source>
        <dbReference type="SAM" id="MobiDB-lite"/>
    </source>
</evidence>
<dbReference type="AlphaFoldDB" id="A0A179B513"/>
<accession>A0A179B513</accession>
<protein>
    <submittedName>
        <fullName evidence="3">Uncharacterized protein</fullName>
    </submittedName>
</protein>